<evidence type="ECO:0000256" key="11">
    <source>
        <dbReference type="RuleBase" id="RU003357"/>
    </source>
</evidence>
<accession>A0A347W4N4</accession>
<keyword evidence="3 10" id="KW-1134">Transmembrane beta strand</keyword>
<evidence type="ECO:0000256" key="2">
    <source>
        <dbReference type="ARBA" id="ARBA00022448"/>
    </source>
</evidence>
<evidence type="ECO:0000256" key="6">
    <source>
        <dbReference type="ARBA" id="ARBA00023065"/>
    </source>
</evidence>
<keyword evidence="17" id="KW-1185">Reference proteome</keyword>
<comment type="similarity">
    <text evidence="10 11">Belongs to the TonB-dependent receptor family.</text>
</comment>
<evidence type="ECO:0000256" key="8">
    <source>
        <dbReference type="ARBA" id="ARBA00023136"/>
    </source>
</evidence>
<dbReference type="InterPro" id="IPR036942">
    <property type="entry name" value="Beta-barrel_TonB_sf"/>
</dbReference>
<organism evidence="16 17">
    <name type="scientific">Helicobacter saguini</name>
    <dbReference type="NCBI Taxonomy" id="1548018"/>
    <lineage>
        <taxon>Bacteria</taxon>
        <taxon>Pseudomonadati</taxon>
        <taxon>Campylobacterota</taxon>
        <taxon>Epsilonproteobacteria</taxon>
        <taxon>Campylobacterales</taxon>
        <taxon>Helicobacteraceae</taxon>
        <taxon>Helicobacter</taxon>
    </lineage>
</organism>
<reference evidence="16 17" key="1">
    <citation type="journal article" date="2014" name="Genome Announc.">
        <title>Draft genome sequences of eight enterohepatic helicobacter species isolated from both laboratory and wild rodents.</title>
        <authorList>
            <person name="Sheh A."/>
            <person name="Shen Z."/>
            <person name="Fox J.G."/>
        </authorList>
    </citation>
    <scope>NUCLEOTIDE SEQUENCE [LARGE SCALE GENOMIC DNA]</scope>
    <source>
        <strain evidence="16 17">MIT 97-6194</strain>
    </source>
</reference>
<dbReference type="GO" id="GO:0044718">
    <property type="term" value="P:siderophore transmembrane transport"/>
    <property type="evidence" value="ECO:0007669"/>
    <property type="project" value="TreeGrafter"/>
</dbReference>
<evidence type="ECO:0000256" key="3">
    <source>
        <dbReference type="ARBA" id="ARBA00022452"/>
    </source>
</evidence>
<reference evidence="15 18" key="4">
    <citation type="submission" date="2019-12" db="EMBL/GenBank/DDBJ databases">
        <title>Multi-Generational Helicobacter saguini Isolates.</title>
        <authorList>
            <person name="Mannion A."/>
            <person name="Shen Z."/>
            <person name="Fox J.G."/>
        </authorList>
    </citation>
    <scope>NUCLEOTIDE SEQUENCE [LARGE SCALE GENOMIC DNA]</scope>
    <source>
        <strain evidence="15">16-048</strain>
        <strain evidence="18">16-048 (F4)</strain>
    </source>
</reference>
<evidence type="ECO:0000313" key="16">
    <source>
        <dbReference type="EMBL" id="TLD93238.1"/>
    </source>
</evidence>
<comment type="caution">
    <text evidence="16">The sequence shown here is derived from an EMBL/GenBank/DDBJ whole genome shotgun (WGS) entry which is preliminary data.</text>
</comment>
<dbReference type="InterPro" id="IPR012910">
    <property type="entry name" value="Plug_dom"/>
</dbReference>
<evidence type="ECO:0000313" key="17">
    <source>
        <dbReference type="Proteomes" id="UP000029714"/>
    </source>
</evidence>
<evidence type="ECO:0000256" key="4">
    <source>
        <dbReference type="ARBA" id="ARBA00022692"/>
    </source>
</evidence>
<evidence type="ECO:0000313" key="18">
    <source>
        <dbReference type="Proteomes" id="UP000477070"/>
    </source>
</evidence>
<evidence type="ECO:0000256" key="12">
    <source>
        <dbReference type="SAM" id="MobiDB-lite"/>
    </source>
</evidence>
<dbReference type="PANTHER" id="PTHR30069">
    <property type="entry name" value="TONB-DEPENDENT OUTER MEMBRANE RECEPTOR"/>
    <property type="match status" value="1"/>
</dbReference>
<dbReference type="PANTHER" id="PTHR30069:SF53">
    <property type="entry name" value="COLICIN I RECEPTOR-RELATED"/>
    <property type="match status" value="1"/>
</dbReference>
<feature type="domain" description="TonB-dependent receptor-like beta-barrel" evidence="13">
    <location>
        <begin position="234"/>
        <end position="679"/>
    </location>
</feature>
<comment type="subcellular location">
    <subcellularLocation>
        <location evidence="1 10">Cell outer membrane</location>
        <topology evidence="1 10">Multi-pass membrane protein</topology>
    </subcellularLocation>
</comment>
<dbReference type="SUPFAM" id="SSF56935">
    <property type="entry name" value="Porins"/>
    <property type="match status" value="1"/>
</dbReference>
<keyword evidence="2 10" id="KW-0813">Transport</keyword>
<dbReference type="AlphaFoldDB" id="A0A347W4N4"/>
<dbReference type="Proteomes" id="UP000477070">
    <property type="component" value="Unassembled WGS sequence"/>
</dbReference>
<keyword evidence="4 10" id="KW-0812">Transmembrane</keyword>
<evidence type="ECO:0000256" key="5">
    <source>
        <dbReference type="ARBA" id="ARBA00022729"/>
    </source>
</evidence>
<dbReference type="GO" id="GO:0009279">
    <property type="term" value="C:cell outer membrane"/>
    <property type="evidence" value="ECO:0007669"/>
    <property type="project" value="UniProtKB-SubCell"/>
</dbReference>
<evidence type="ECO:0000259" key="13">
    <source>
        <dbReference type="Pfam" id="PF00593"/>
    </source>
</evidence>
<keyword evidence="9 10" id="KW-0998">Cell outer membrane</keyword>
<dbReference type="InterPro" id="IPR000531">
    <property type="entry name" value="Beta-barrel_TonB"/>
</dbReference>
<keyword evidence="7 11" id="KW-0798">TonB box</keyword>
<keyword evidence="16" id="KW-0675">Receptor</keyword>
<evidence type="ECO:0000259" key="14">
    <source>
        <dbReference type="Pfam" id="PF07715"/>
    </source>
</evidence>
<feature type="region of interest" description="Disordered" evidence="12">
    <location>
        <begin position="1"/>
        <end position="27"/>
    </location>
</feature>
<feature type="domain" description="TonB-dependent receptor plug" evidence="14">
    <location>
        <begin position="44"/>
        <end position="155"/>
    </location>
</feature>
<dbReference type="Proteomes" id="UP000029714">
    <property type="component" value="Unassembled WGS sequence"/>
</dbReference>
<reference evidence="16" key="3">
    <citation type="submission" date="2018-04" db="EMBL/GenBank/DDBJ databases">
        <authorList>
            <person name="Sheh A."/>
            <person name="Shen Z."/>
            <person name="Mannion A.J."/>
            <person name="Fox J.G."/>
        </authorList>
    </citation>
    <scope>NUCLEOTIDE SEQUENCE</scope>
    <source>
        <strain evidence="16">MIT 97-6194</strain>
    </source>
</reference>
<gene>
    <name evidence="15" type="ORF">DCO61_07765</name>
    <name evidence="16" type="ORF">LS64_008980</name>
</gene>
<reference evidence="16 17" key="2">
    <citation type="journal article" date="2016" name="Infect. Immun.">
        <title>Helicobacter saguini, a Novel Helicobacter Isolated from Cotton-Top Tamarins with Ulcerative Colitis, Has Proinflammatory Properties and Induces Typhlocolitis and Dysplasia in Gnotobiotic IL-10-/- Mice.</title>
        <authorList>
            <person name="Shen Z."/>
            <person name="Mannion A."/>
            <person name="Whary M.T."/>
            <person name="Muthupalani S."/>
            <person name="Sheh A."/>
            <person name="Feng Y."/>
            <person name="Gong G."/>
            <person name="Vandamme P."/>
            <person name="Holcombe H.R."/>
            <person name="Paster B.J."/>
            <person name="Fox J.G."/>
        </authorList>
    </citation>
    <scope>NUCLEOTIDE SEQUENCE [LARGE SCALE GENOMIC DNA]</scope>
    <source>
        <strain evidence="16 17">MIT 97-6194</strain>
    </source>
</reference>
<dbReference type="InterPro" id="IPR037066">
    <property type="entry name" value="Plug_dom_sf"/>
</dbReference>
<dbReference type="InterPro" id="IPR039426">
    <property type="entry name" value="TonB-dep_rcpt-like"/>
</dbReference>
<dbReference type="Pfam" id="PF00593">
    <property type="entry name" value="TonB_dep_Rec_b-barrel"/>
    <property type="match status" value="1"/>
</dbReference>
<dbReference type="Gene3D" id="2.170.130.10">
    <property type="entry name" value="TonB-dependent receptor, plug domain"/>
    <property type="match status" value="1"/>
</dbReference>
<name>A0A347W4N4_9HELI</name>
<dbReference type="EMBL" id="QBIU01000001">
    <property type="protein sequence ID" value="MWV69899.1"/>
    <property type="molecule type" value="Genomic_DNA"/>
</dbReference>
<keyword evidence="6" id="KW-0406">Ion transport</keyword>
<keyword evidence="5" id="KW-0732">Signal</keyword>
<evidence type="ECO:0000313" key="15">
    <source>
        <dbReference type="EMBL" id="MWV69899.1"/>
    </source>
</evidence>
<dbReference type="CDD" id="cd01347">
    <property type="entry name" value="ligand_gated_channel"/>
    <property type="match status" value="1"/>
</dbReference>
<dbReference type="EMBL" id="JRMP02000015">
    <property type="protein sequence ID" value="TLD93238.1"/>
    <property type="molecule type" value="Genomic_DNA"/>
</dbReference>
<dbReference type="Gene3D" id="2.40.170.20">
    <property type="entry name" value="TonB-dependent receptor, beta-barrel domain"/>
    <property type="match status" value="1"/>
</dbReference>
<proteinExistence type="inferred from homology"/>
<dbReference type="GO" id="GO:0015344">
    <property type="term" value="F:siderophore uptake transmembrane transporter activity"/>
    <property type="evidence" value="ECO:0007669"/>
    <property type="project" value="TreeGrafter"/>
</dbReference>
<dbReference type="PROSITE" id="PS52016">
    <property type="entry name" value="TONB_DEPENDENT_REC_3"/>
    <property type="match status" value="1"/>
</dbReference>
<dbReference type="Pfam" id="PF07715">
    <property type="entry name" value="Plug"/>
    <property type="match status" value="1"/>
</dbReference>
<protein>
    <submittedName>
        <fullName evidence="16">TonB-dependent receptor</fullName>
    </submittedName>
</protein>
<evidence type="ECO:0000256" key="1">
    <source>
        <dbReference type="ARBA" id="ARBA00004571"/>
    </source>
</evidence>
<evidence type="ECO:0000256" key="9">
    <source>
        <dbReference type="ARBA" id="ARBA00023237"/>
    </source>
</evidence>
<evidence type="ECO:0000256" key="7">
    <source>
        <dbReference type="ARBA" id="ARBA00023077"/>
    </source>
</evidence>
<evidence type="ECO:0000256" key="10">
    <source>
        <dbReference type="PROSITE-ProRule" id="PRU01360"/>
    </source>
</evidence>
<keyword evidence="8 10" id="KW-0472">Membrane</keyword>
<sequence length="721" mass="79734">MRANTQNENIESKTQDSNQQDTKAKKSYKLQAVVTSATGFEQELRDAPASMSVIQGKSLESRPVRDLGEAVGQVPGVSIDGGATNFGGYAISIRGMPSSYTLLLVDGKRQDASSETFPNVSYSQAVFMPPISAIDRIEVIRGPASTIYGSDAIGGLVNVILKKSFDKWSSNILLNTTLQEEKLFGHSFSLSAYTGGPLDSAKKLSLQIRAKNTYQLAPRSFEIQVPGANNTTNNQIVTSNTAALIGGGKNDQWNVGARVGYEMNEKNYFYIDYSHAGQWYDPTPVGATENFENSFFTRNNSIVRHQGSYGSNGLLKTDTSFQYNNMYNETRNRMSNDVVLEHRTSMPISSSKLNVGFQYMYNSVAALNNTVFGANLRFIQRHNYAVYAENELAVLDNLLLTLGMRLNMNSNFGFNISPRAYIVYNVLEDFSVGGIDIGDLSIKGGVSTGYRMPNITNVTPGWTSSTGRGSIRVYGNPDLKPESSLNYELGILSDSDYAQISFIGFYTNFYDKISSQTVVVGGALPSGFTCDAVQVGTVAASCRYSINVDTAKSYGIELFGSMKPLNVGVGNIGFDLSYTWNKNEATSGTTQGLPLVGIPEHTLNMSLNYNYNDIVGMYIRGEFRANQVRDEVTTSLDALNAFLNLNNIDKFYKPYFLMHLGINYNATKNLRMQFGIYNLFNHNFVDYYYALRTGNASPTVYNNYASIYEGRRYYLAISYDF</sequence>
<dbReference type="OrthoDB" id="5389752at2"/>